<dbReference type="EMBL" id="FMTM01000019">
    <property type="protein sequence ID" value="SCW89390.1"/>
    <property type="molecule type" value="Genomic_DNA"/>
</dbReference>
<evidence type="ECO:0000313" key="3">
    <source>
        <dbReference type="EMBL" id="SCW89390.1"/>
    </source>
</evidence>
<reference evidence="3 4" key="1">
    <citation type="submission" date="2016-10" db="EMBL/GenBank/DDBJ databases">
        <authorList>
            <person name="de Groot N.N."/>
        </authorList>
    </citation>
    <scope>NUCLEOTIDE SEQUENCE [LARGE SCALE GENOMIC DNA]</scope>
    <source>
        <strain evidence="3 4">CGMCC 1.3401</strain>
    </source>
</reference>
<dbReference type="GO" id="GO:0016279">
    <property type="term" value="F:protein-lysine N-methyltransferase activity"/>
    <property type="evidence" value="ECO:0007669"/>
    <property type="project" value="TreeGrafter"/>
</dbReference>
<dbReference type="CDD" id="cd02440">
    <property type="entry name" value="AdoMet_MTases"/>
    <property type="match status" value="1"/>
</dbReference>
<evidence type="ECO:0000313" key="4">
    <source>
        <dbReference type="Proteomes" id="UP000199542"/>
    </source>
</evidence>
<sequence length="223" mass="23423">MDMGAPPMTGKDSPQYLAAADFIRKNLRLQPVPSVPEIMLYAAHSGSGLGRLTRLDGAVSTAPYWAYHWAGGAVLARHILSHPQTVSDRHVLDLGSGSGLVAIAAANAGAAHVTAIDIDIHAIAAIDLNAATNGTKIETLQADILDASPPACDVIVAGDVFYDAKLARRVLPFFARCRAAGIDVLIGDPGRTPLPRERLRLVTTYAVADFGAAMENVCGVYSL</sequence>
<dbReference type="Proteomes" id="UP000199542">
    <property type="component" value="Unassembled WGS sequence"/>
</dbReference>
<dbReference type="AlphaFoldDB" id="A0A1G4U6W8"/>
<protein>
    <submittedName>
        <fullName evidence="3">Predicted nicotinamide N-methyase</fullName>
    </submittedName>
</protein>
<accession>A0A1G4U6W8</accession>
<dbReference type="Gene3D" id="3.40.50.150">
    <property type="entry name" value="Vaccinia Virus protein VP39"/>
    <property type="match status" value="1"/>
</dbReference>
<organism evidence="3 4">
    <name type="scientific">Rhizobium mongolense subsp. loessense</name>
    <dbReference type="NCBI Taxonomy" id="158890"/>
    <lineage>
        <taxon>Bacteria</taxon>
        <taxon>Pseudomonadati</taxon>
        <taxon>Pseudomonadota</taxon>
        <taxon>Alphaproteobacteria</taxon>
        <taxon>Hyphomicrobiales</taxon>
        <taxon>Rhizobiaceae</taxon>
        <taxon>Rhizobium/Agrobacterium group</taxon>
        <taxon>Rhizobium</taxon>
    </lineage>
</organism>
<dbReference type="SUPFAM" id="SSF53335">
    <property type="entry name" value="S-adenosyl-L-methionine-dependent methyltransferases"/>
    <property type="match status" value="1"/>
</dbReference>
<dbReference type="Pfam" id="PF06325">
    <property type="entry name" value="PrmA"/>
    <property type="match status" value="1"/>
</dbReference>
<gene>
    <name evidence="3" type="ORF">SAMN02927900_06275</name>
</gene>
<keyword evidence="2" id="KW-0808">Transferase</keyword>
<proteinExistence type="predicted"/>
<evidence type="ECO:0000256" key="2">
    <source>
        <dbReference type="ARBA" id="ARBA00022679"/>
    </source>
</evidence>
<dbReference type="InterPro" id="IPR029063">
    <property type="entry name" value="SAM-dependent_MTases_sf"/>
</dbReference>
<dbReference type="GO" id="GO:0032259">
    <property type="term" value="P:methylation"/>
    <property type="evidence" value="ECO:0007669"/>
    <property type="project" value="UniProtKB-KW"/>
</dbReference>
<evidence type="ECO:0000256" key="1">
    <source>
        <dbReference type="ARBA" id="ARBA00022603"/>
    </source>
</evidence>
<dbReference type="PANTHER" id="PTHR43648">
    <property type="entry name" value="ELECTRON TRANSFER FLAVOPROTEIN BETA SUBUNIT LYSINE METHYLTRANSFERASE"/>
    <property type="match status" value="1"/>
</dbReference>
<dbReference type="PANTHER" id="PTHR43648:SF1">
    <property type="entry name" value="ELECTRON TRANSFER FLAVOPROTEIN BETA SUBUNIT LYSINE METHYLTRANSFERASE"/>
    <property type="match status" value="1"/>
</dbReference>
<keyword evidence="1" id="KW-0489">Methyltransferase</keyword>
<dbReference type="InterPro" id="IPR050078">
    <property type="entry name" value="Ribosomal_L11_MeTrfase_PrmA"/>
</dbReference>
<name>A0A1G4U6W8_9HYPH</name>